<evidence type="ECO:0000313" key="2">
    <source>
        <dbReference type="FlyBase" id="FBgn0053792"/>
    </source>
</evidence>
<reference evidence="1 3" key="5">
    <citation type="journal article" date="2002" name="Genome Biol.">
        <title>Heterochromatic sequences in a Drosophila whole-genome shotgun assembly.</title>
        <authorList>
            <person name="Hoskins R.A."/>
            <person name="Smith C.D."/>
            <person name="Carlson J.W."/>
            <person name="Carvalho A.B."/>
            <person name="Halpern A."/>
            <person name="Kaminker J.S."/>
            <person name="Kennedy C."/>
            <person name="Mungall C.J."/>
            <person name="Sullivan B.A."/>
            <person name="Sutton G.G."/>
            <person name="Yasuhara J.C."/>
            <person name="Wakimoto B.T."/>
            <person name="Myers E.W."/>
            <person name="Celniker S.E."/>
            <person name="Rubin G.M."/>
            <person name="Karpen G.H."/>
        </authorList>
    </citation>
    <scope>NUCLEOTIDE SEQUENCE [LARGE SCALE GENOMIC DNA]</scope>
    <source>
        <strain evidence="3">Berkeley</strain>
    </source>
</reference>
<dbReference type="OMA" id="WTNVNHS"/>
<reference evidence="1 3" key="2">
    <citation type="journal article" date="2002" name="Genome Biol.">
        <title>Finishing a whole-genome shotgun: release 3 of the Drosophila melanogaster euchromatic genome sequence.</title>
        <authorList>
            <person name="Celniker S.E."/>
            <person name="Wheeler D.A."/>
            <person name="Kronmiller B."/>
            <person name="Carlson J.W."/>
            <person name="Halpern A."/>
            <person name="Patel S."/>
            <person name="Adams M."/>
            <person name="Champe M."/>
            <person name="Dugan S.P."/>
            <person name="Frise E."/>
            <person name="Hodgson A."/>
            <person name="George R.A."/>
            <person name="Hoskins R.A."/>
            <person name="Laverty T."/>
            <person name="Muzny D.M."/>
            <person name="Nelson C.R."/>
            <person name="Pacleb J.M."/>
            <person name="Park S."/>
            <person name="Pfeiffer B.D."/>
            <person name="Richards S."/>
            <person name="Sodergren E.J."/>
            <person name="Svirskas R."/>
            <person name="Tabor P.E."/>
            <person name="Wan K."/>
            <person name="Stapleton M."/>
            <person name="Sutton G.G."/>
            <person name="Venter C."/>
            <person name="Weinstock G."/>
            <person name="Scherer S.E."/>
            <person name="Myers E.W."/>
            <person name="Gibbs R.A."/>
            <person name="Rubin G.M."/>
        </authorList>
    </citation>
    <scope>NUCLEOTIDE SEQUENCE [LARGE SCALE GENOMIC DNA]</scope>
    <source>
        <strain evidence="3">Berkeley</strain>
    </source>
</reference>
<dbReference type="RefSeq" id="NP_001027411.2">
    <property type="nucleotide sequence ID" value="NM_001032240.2"/>
</dbReference>
<reference evidence="1 3" key="3">
    <citation type="journal article" date="2002" name="Genome Biol.">
        <title>Annotation of the Drosophila melanogaster euchromatic genome: a systematic review.</title>
        <authorList>
            <person name="Misra S."/>
            <person name="Crosby M.A."/>
            <person name="Mungall C.J."/>
            <person name="Matthews B.B."/>
            <person name="Campbell K.S."/>
            <person name="Hradecky P."/>
            <person name="Huang Y."/>
            <person name="Kaminker J.S."/>
            <person name="Millburn G.H."/>
            <person name="Prochnik S.E."/>
            <person name="Smith C.D."/>
            <person name="Tupy J.L."/>
            <person name="Whitfied E.J."/>
            <person name="Bayraktaroglu L."/>
            <person name="Berman B.P."/>
            <person name="Bettencourt B.R."/>
            <person name="Celniker S.E."/>
            <person name="de Grey A.D."/>
            <person name="Drysdale R.A."/>
            <person name="Harris N.L."/>
            <person name="Richter J."/>
            <person name="Russo S."/>
            <person name="Schroeder A.J."/>
            <person name="Shu S.Q."/>
            <person name="Stapleton M."/>
            <person name="Yamada C."/>
            <person name="Ashburner M."/>
            <person name="Gelbart W.M."/>
            <person name="Rubin G.M."/>
            <person name="Lewis S.E."/>
        </authorList>
    </citation>
    <scope>GENOME REANNOTATION</scope>
    <source>
        <strain evidence="3">Berkeley</strain>
    </source>
</reference>
<dbReference type="KEGG" id="dme:Dmel_CG33792"/>
<reference evidence="1 3" key="7">
    <citation type="journal article" date="2007" name="Science">
        <title>The Release 5.1 annotation of Drosophila melanogaster heterochromatin.</title>
        <authorList>
            <person name="Smith C.D."/>
            <person name="Shu S."/>
            <person name="Mungall C.J."/>
            <person name="Karpen G.H."/>
        </authorList>
    </citation>
    <scope>NUCLEOTIDE SEQUENCE [LARGE SCALE GENOMIC DNA]</scope>
    <source>
        <strain evidence="3">Berkeley</strain>
    </source>
</reference>
<reference evidence="1 3" key="1">
    <citation type="journal article" date="2000" name="Science">
        <title>The genome sequence of Drosophila melanogaster.</title>
        <authorList>
            <person name="Adams M.D."/>
            <person name="Celniker S.E."/>
            <person name="Holt R.A."/>
            <person name="Evans C.A."/>
            <person name="Gocayne J.D."/>
            <person name="Amanatides P.G."/>
            <person name="Scherer S.E."/>
            <person name="Li P.W."/>
            <person name="Hoskins R.A."/>
            <person name="Galle R.F."/>
            <person name="George R.A."/>
            <person name="Lewis S.E."/>
            <person name="Richards S."/>
            <person name="Ashburner M."/>
            <person name="Henderson S.N."/>
            <person name="Sutton G.G."/>
            <person name="Wortman J.R."/>
            <person name="Yandell M.D."/>
            <person name="Zhang Q."/>
            <person name="Chen L.X."/>
            <person name="Brandon R.C."/>
            <person name="Rogers Y.H."/>
            <person name="Blazej R.G."/>
            <person name="Champe M."/>
            <person name="Pfeiffer B.D."/>
            <person name="Wan K.H."/>
            <person name="Doyle C."/>
            <person name="Baxter E.G."/>
            <person name="Helt G."/>
            <person name="Nelson C.R."/>
            <person name="Gabor G.L."/>
            <person name="Abril J.F."/>
            <person name="Agbayani A."/>
            <person name="An H.J."/>
            <person name="Andrews-Pfannkoch C."/>
            <person name="Baldwin D."/>
            <person name="Ballew R.M."/>
            <person name="Basu A."/>
            <person name="Baxendale J."/>
            <person name="Bayraktaroglu L."/>
            <person name="Beasley E.M."/>
            <person name="Beeson K.Y."/>
            <person name="Benos P.V."/>
            <person name="Berman B.P."/>
            <person name="Bhandari D."/>
            <person name="Bolshakov S."/>
            <person name="Borkova D."/>
            <person name="Botchan M.R."/>
            <person name="Bouck J."/>
            <person name="Brokstein P."/>
            <person name="Brottier P."/>
            <person name="Burtis K.C."/>
            <person name="Busam D.A."/>
            <person name="Butler H."/>
            <person name="Cadieu E."/>
            <person name="Center A."/>
            <person name="Chandra I."/>
            <person name="Cherry J.M."/>
            <person name="Cawley S."/>
            <person name="Dahlke C."/>
            <person name="Davenport L.B."/>
            <person name="Davies P."/>
            <person name="de Pablos B."/>
            <person name="Delcher A."/>
            <person name="Deng Z."/>
            <person name="Mays A.D."/>
            <person name="Dew I."/>
            <person name="Dietz S.M."/>
            <person name="Dodson K."/>
            <person name="Doup L.E."/>
            <person name="Downes M."/>
            <person name="Dugan-Rocha S."/>
            <person name="Dunkov B.C."/>
            <person name="Dunn P."/>
            <person name="Durbin K.J."/>
            <person name="Evangelista C.C."/>
            <person name="Ferraz C."/>
            <person name="Ferriera S."/>
            <person name="Fleischmann W."/>
            <person name="Fosler C."/>
            <person name="Gabrielian A.E."/>
            <person name="Garg N.S."/>
            <person name="Gelbart W.M."/>
            <person name="Glasser K."/>
            <person name="Glodek A."/>
            <person name="Gong F."/>
            <person name="Gorrell J.H."/>
            <person name="Gu Z."/>
            <person name="Guan P."/>
            <person name="Harris M."/>
            <person name="Harris N.L."/>
            <person name="Harvey D."/>
            <person name="Heiman T.J."/>
            <person name="Hernandez J.R."/>
            <person name="Houck J."/>
            <person name="Hostin D."/>
            <person name="Houston K.A."/>
            <person name="Howland T.J."/>
            <person name="Wei M.H."/>
            <person name="Ibegwam C."/>
            <person name="Jalali M."/>
            <person name="Kalush F."/>
            <person name="Karpen G.H."/>
            <person name="Ke Z."/>
            <person name="Kennison J.A."/>
            <person name="Ketchum K.A."/>
            <person name="Kimmel B.E."/>
            <person name="Kodira C.D."/>
            <person name="Kraft C."/>
            <person name="Kravitz S."/>
            <person name="Kulp D."/>
            <person name="Lai Z."/>
            <person name="Lasko P."/>
            <person name="Lei Y."/>
            <person name="Levitsky A.A."/>
            <person name="Li J."/>
            <person name="Li Z."/>
            <person name="Liang Y."/>
            <person name="Lin X."/>
            <person name="Liu X."/>
            <person name="Mattei B."/>
            <person name="McIntosh T.C."/>
            <person name="McLeod M.P."/>
            <person name="McPherson D."/>
            <person name="Merkulov G."/>
            <person name="Milshina N.V."/>
            <person name="Mobarry C."/>
            <person name="Morris J."/>
            <person name="Moshrefi A."/>
            <person name="Mount S.M."/>
            <person name="Moy M."/>
            <person name="Murphy B."/>
            <person name="Murphy L."/>
            <person name="Muzny D.M."/>
            <person name="Nelson D.L."/>
            <person name="Nelson D.R."/>
            <person name="Nelson K.A."/>
            <person name="Nixon K."/>
            <person name="Nusskern D.R."/>
            <person name="Pacleb J.M."/>
            <person name="Palazzolo M."/>
            <person name="Pittman G.S."/>
            <person name="Pan S."/>
            <person name="Pollard J."/>
            <person name="Puri V."/>
            <person name="Reese M.G."/>
            <person name="Reinert K."/>
            <person name="Remington K."/>
            <person name="Saunders R.D."/>
            <person name="Scheeler F."/>
            <person name="Shen H."/>
            <person name="Shue B.C."/>
            <person name="Siden-Kiamos I."/>
            <person name="Simpson M."/>
            <person name="Skupski M.P."/>
            <person name="Smith T."/>
            <person name="Spier E."/>
            <person name="Spradling A.C."/>
            <person name="Stapleton M."/>
            <person name="Strong R."/>
            <person name="Sun E."/>
            <person name="Svirskas R."/>
            <person name="Tector C."/>
            <person name="Turner R."/>
            <person name="Venter E."/>
            <person name="Wang A.H."/>
            <person name="Wang X."/>
            <person name="Wang Z.Y."/>
            <person name="Wassarman D.A."/>
            <person name="Weinstock G.M."/>
            <person name="Weissenbach J."/>
            <person name="Williams S.M."/>
            <person name="WoodageT"/>
            <person name="Worley K.C."/>
            <person name="Wu D."/>
            <person name="Yang S."/>
            <person name="Yao Q.A."/>
            <person name="Ye J."/>
            <person name="Yeh R.F."/>
            <person name="Zaveri J.S."/>
            <person name="Zhan M."/>
            <person name="Zhang G."/>
            <person name="Zhao Q."/>
            <person name="Zheng L."/>
            <person name="Zheng X.H."/>
            <person name="Zhong F.N."/>
            <person name="Zhong W."/>
            <person name="Zhou X."/>
            <person name="Zhu S."/>
            <person name="Zhu X."/>
            <person name="Smith H.O."/>
            <person name="Gibbs R.A."/>
            <person name="Myers E.W."/>
            <person name="Rubin G.M."/>
            <person name="Venter J.C."/>
        </authorList>
    </citation>
    <scope>NUCLEOTIDE SEQUENCE [LARGE SCALE GENOMIC DNA]</scope>
    <source>
        <strain evidence="3">Berkeley</strain>
    </source>
</reference>
<dbReference type="Bgee" id="FBgn0053792">
    <property type="expression patterns" value="Expressed in ovary and 2 other cell types or tissues"/>
</dbReference>
<organism evidence="1 3">
    <name type="scientific">Drosophila melanogaster</name>
    <name type="common">Fruit fly</name>
    <dbReference type="NCBI Taxonomy" id="7227"/>
    <lineage>
        <taxon>Eukaryota</taxon>
        <taxon>Metazoa</taxon>
        <taxon>Ecdysozoa</taxon>
        <taxon>Arthropoda</taxon>
        <taxon>Hexapoda</taxon>
        <taxon>Insecta</taxon>
        <taxon>Pterygota</taxon>
        <taxon>Neoptera</taxon>
        <taxon>Endopterygota</taxon>
        <taxon>Diptera</taxon>
        <taxon>Brachycera</taxon>
        <taxon>Muscomorpha</taxon>
        <taxon>Ephydroidea</taxon>
        <taxon>Drosophilidae</taxon>
        <taxon>Drosophila</taxon>
        <taxon>Sophophora</taxon>
    </lineage>
</organism>
<dbReference type="Proteomes" id="UP000000803">
    <property type="component" value="Chromosome 2R"/>
</dbReference>
<reference evidence="1 3" key="4">
    <citation type="journal article" date="2002" name="Genome Biol.">
        <title>The transposable elements of the Drosophila melanogaster euchromatin: a genomics perspective.</title>
        <authorList>
            <person name="Kaminker J.S."/>
            <person name="Bergman C.M."/>
            <person name="Kronmiller B."/>
            <person name="Carlson J."/>
            <person name="Svirskas R."/>
            <person name="Patel S."/>
            <person name="Frise E."/>
            <person name="Wheeler D.A."/>
            <person name="Lewis S.E."/>
            <person name="Rubin G.M."/>
            <person name="Ashburner M."/>
            <person name="Celniker S.E."/>
        </authorList>
    </citation>
    <scope>NUCLEOTIDE SEQUENCE [LARGE SCALE GENOMIC DNA]</scope>
    <source>
        <strain evidence="3">Berkeley</strain>
    </source>
</reference>
<name>A1Z931_DROME</name>
<dbReference type="Pfam" id="PF06477">
    <property type="entry name" value="DUF1091"/>
    <property type="match status" value="1"/>
</dbReference>
<gene>
    <name evidence="1" type="primary">Dmel\CG33792</name>
    <name evidence="1 2" type="ORF">CG33792</name>
    <name evidence="1" type="ORF">Dmel_CG33792</name>
</gene>
<dbReference type="PhylomeDB" id="A1Z931"/>
<reference evidence="1 3" key="9">
    <citation type="journal article" date="2015" name="G3 (Bethesda)">
        <title>Gene Model Annotations for Drosophila melanogaster: Impact of High-Throughput Data.</title>
        <authorList>
            <consortium name="FlyBase Consortium"/>
            <person name="Matthews B.B."/>
            <person name="Dos Santos G."/>
            <person name="Crosby M.A."/>
            <person name="Emmert D.B."/>
            <person name="St Pierre S.E."/>
            <person name="Gramates L.S."/>
            <person name="Zhou P."/>
            <person name="Schroeder A.J."/>
            <person name="Falls K."/>
            <person name="Strelets V."/>
            <person name="Russo S.M."/>
            <person name="Gelbart W.M."/>
            <person name="null"/>
        </authorList>
    </citation>
    <scope>NUCLEOTIDE SEQUENCE [LARGE SCALE GENOMIC DNA]</scope>
    <source>
        <strain evidence="3">Berkeley</strain>
    </source>
</reference>
<reference evidence="1 3" key="8">
    <citation type="journal article" date="2007" name="Science">
        <title>Sequence finishing and mapping of Drosophila melanogaster heterochromatin.</title>
        <authorList>
            <person name="Hoskins R.A."/>
            <person name="Carlson J.W."/>
            <person name="Kennedy C."/>
            <person name="Acevedo D."/>
            <person name="Evans-Holm M."/>
            <person name="Frise E."/>
            <person name="Wan K.H."/>
            <person name="Park S."/>
            <person name="Mendez-Lago M."/>
            <person name="Rossi F."/>
            <person name="Villasante A."/>
            <person name="Dimitri P."/>
            <person name="Karpen G.H."/>
            <person name="Celniker S.E."/>
        </authorList>
    </citation>
    <scope>NUCLEOTIDE SEQUENCE [LARGE SCALE GENOMIC DNA]</scope>
    <source>
        <strain evidence="3">Berkeley</strain>
    </source>
</reference>
<dbReference type="FlyBase" id="FBgn0053792">
    <property type="gene designation" value="CG33792"/>
</dbReference>
<dbReference type="PANTHER" id="PTHR20898:SF0">
    <property type="entry name" value="DAEDALUS ON 3-RELATED"/>
    <property type="match status" value="1"/>
</dbReference>
<dbReference type="UCSC" id="CG33792-RA">
    <property type="organism name" value="d. melanogaster"/>
</dbReference>
<dbReference type="VEuPathDB" id="VectorBase:FBgn0053792"/>
<sequence>MMAKWLAVSCVYLGVLLCLPNTIFYSNGYFFKIRKTECIANGAYFSNVSCILKPVNWTRSVLNMDGDIKEALTDIKMSVEVFYKDSSNLYKPFAVKFKFDVCQLLKNKTQSNFLQKYAISHLTEWTNVNHSCPYRVSLCIYNIVKFSQYIEYIYMFLKGHLIARNFRLDEVSLPILPIQDYKIAFNFSGANPGIHLGLVLIYFEILEDYYKQKKNKPLPKPLNFV</sequence>
<dbReference type="eggNOG" id="ENOG502TFCZ">
    <property type="taxonomic scope" value="Eukaryota"/>
</dbReference>
<dbReference type="OrthoDB" id="7859583at2759"/>
<reference evidence="1 3" key="10">
    <citation type="journal article" date="2015" name="G3 (Bethesda)">
        <title>Gene Model Annotations for Drosophila melanogaster: The Rule-Benders.</title>
        <authorList>
            <consortium name="FlyBase Consortium"/>
            <person name="Crosby M.A."/>
            <person name="Gramates L.S."/>
            <person name="Dos Santos G."/>
            <person name="Matthews B.B."/>
            <person name="St Pierre S.E."/>
            <person name="Zhou P."/>
            <person name="Schroeder A.J."/>
            <person name="Falls K."/>
            <person name="Emmert D.B."/>
            <person name="Russo S.M."/>
            <person name="Gelbart W.M."/>
            <person name="null"/>
        </authorList>
    </citation>
    <scope>NUCLEOTIDE SEQUENCE [LARGE SCALE GENOMIC DNA]</scope>
    <source>
        <strain evidence="3">Berkeley</strain>
    </source>
</reference>
<dbReference type="InterPro" id="IPR010512">
    <property type="entry name" value="DUF1091"/>
</dbReference>
<evidence type="ECO:0000313" key="1">
    <source>
        <dbReference type="EMBL" id="AAZ52812.2"/>
    </source>
</evidence>
<dbReference type="InParanoid" id="A1Z931"/>
<dbReference type="PaxDb" id="7227-FBpp0304545"/>
<dbReference type="GeneID" id="3772111"/>
<dbReference type="PANTHER" id="PTHR20898">
    <property type="entry name" value="DAEDALUS ON 3-RELATED-RELATED"/>
    <property type="match status" value="1"/>
</dbReference>
<reference evidence="1 3" key="6">
    <citation type="journal article" date="2005" name="PLoS Comput. Biol.">
        <title>Combined evidence annotation of transposable elements in genome sequences.</title>
        <authorList>
            <person name="Quesneville H."/>
            <person name="Bergman C.M."/>
            <person name="Andrieu O."/>
            <person name="Autard D."/>
            <person name="Nouaud D."/>
            <person name="Ashburner M."/>
            <person name="Anxolabehere D."/>
        </authorList>
    </citation>
    <scope>NUCLEOTIDE SEQUENCE [LARGE SCALE GENOMIC DNA]</scope>
    <source>
        <strain evidence="3">Berkeley</strain>
    </source>
</reference>
<proteinExistence type="predicted"/>
<dbReference type="AGR" id="FB:FBgn0053792"/>
<protein>
    <submittedName>
        <fullName evidence="1">Uncharacterized protein</fullName>
    </submittedName>
</protein>
<accession>A1Z931</accession>
<dbReference type="AlphaFoldDB" id="A1Z931"/>
<dbReference type="BioGRID-ORCS" id="3772111">
    <property type="hits" value="0 hits in 1 CRISPR screen"/>
</dbReference>
<evidence type="ECO:0000313" key="3">
    <source>
        <dbReference type="Proteomes" id="UP000000803"/>
    </source>
</evidence>
<reference evidence="1 3" key="11">
    <citation type="journal article" date="2015" name="Genome Res.">
        <title>The Release 6 reference sequence of the Drosophila melanogaster genome.</title>
        <authorList>
            <person name="Hoskins R.A."/>
            <person name="Carlson J.W."/>
            <person name="Wan K.H."/>
            <person name="Park S."/>
            <person name="Mendez I."/>
            <person name="Galle S.E."/>
            <person name="Booth B.W."/>
            <person name="Pfeiffer B.D."/>
            <person name="George R.A."/>
            <person name="Svirskas R."/>
            <person name="Krzywinski M."/>
            <person name="Schein J."/>
            <person name="Accardo M.C."/>
            <person name="Damia E."/>
            <person name="Messina G."/>
            <person name="Mendez-Lago M."/>
            <person name="de Pablos B."/>
            <person name="Demakova O.V."/>
            <person name="Andreyeva E.N."/>
            <person name="Boldyreva L.V."/>
            <person name="Marra M."/>
            <person name="Carvalho A.B."/>
            <person name="Dimitri P."/>
            <person name="Villasante A."/>
            <person name="Zhimulev I.F."/>
            <person name="Rubin G.M."/>
            <person name="Karpen G.H."/>
            <person name="Celniker S.E."/>
        </authorList>
    </citation>
    <scope>NUCLEOTIDE SEQUENCE [LARGE SCALE GENOMIC DNA]</scope>
    <source>
        <strain evidence="3">Berkeley</strain>
    </source>
</reference>
<keyword evidence="3" id="KW-1185">Reference proteome</keyword>
<dbReference type="EMBL" id="AE013599">
    <property type="protein sequence ID" value="AAZ52812.2"/>
    <property type="molecule type" value="Genomic_DNA"/>
</dbReference>